<dbReference type="RefSeq" id="WP_354505616.1">
    <property type="nucleotide sequence ID" value="NZ_JBEPMO010000001.1"/>
</dbReference>
<evidence type="ECO:0008006" key="3">
    <source>
        <dbReference type="Google" id="ProtNLM"/>
    </source>
</evidence>
<evidence type="ECO:0000313" key="1">
    <source>
        <dbReference type="EMBL" id="MET3730557.1"/>
    </source>
</evidence>
<dbReference type="EMBL" id="JBEPMO010000001">
    <property type="protein sequence ID" value="MET3730557.1"/>
    <property type="molecule type" value="Genomic_DNA"/>
</dbReference>
<accession>A0ABV2LPQ0</accession>
<sequence length="252" mass="27578">MARQRGIIKIKGTIGDITFYKSKDGYMVREKGGVEANRIATDPAFQRTRENGAEFGRAGKAGKTIRTALRPILLRASDGRMVGRLTQQLIKVLQTDPTSVRGERAVHLGDSSILKGFEFNIQGKLSTTFFAPYVTAIDRVVGELKVDIDPFVPTDMIMSPEGATHYRILSGGTEVDFPNETYVVSTAETAILPIDGTLTTAVNQTHSLTPNSTLPMYLVMGIEFFQEVNGTMYPLRNGAFNPMGIVEVENAV</sequence>
<gene>
    <name evidence="1" type="ORF">ABID46_000109</name>
</gene>
<reference evidence="1 2" key="1">
    <citation type="submission" date="2024-06" db="EMBL/GenBank/DDBJ databases">
        <title>Genomic Encyclopedia of Type Strains, Phase IV (KMG-IV): sequencing the most valuable type-strain genomes for metagenomic binning, comparative biology and taxonomic classification.</title>
        <authorList>
            <person name="Goeker M."/>
        </authorList>
    </citation>
    <scope>NUCLEOTIDE SEQUENCE [LARGE SCALE GENOMIC DNA]</scope>
    <source>
        <strain evidence="1 2">DSM 29388</strain>
    </source>
</reference>
<name>A0ABV2LPQ0_9FLAO</name>
<evidence type="ECO:0000313" key="2">
    <source>
        <dbReference type="Proteomes" id="UP001549146"/>
    </source>
</evidence>
<dbReference type="Proteomes" id="UP001549146">
    <property type="component" value="Unassembled WGS sequence"/>
</dbReference>
<organism evidence="1 2">
    <name type="scientific">Moheibacter stercoris</name>
    <dbReference type="NCBI Taxonomy" id="1628251"/>
    <lineage>
        <taxon>Bacteria</taxon>
        <taxon>Pseudomonadati</taxon>
        <taxon>Bacteroidota</taxon>
        <taxon>Flavobacteriia</taxon>
        <taxon>Flavobacteriales</taxon>
        <taxon>Weeksellaceae</taxon>
        <taxon>Moheibacter</taxon>
    </lineage>
</organism>
<protein>
    <recommendedName>
        <fullName evidence="3">Major capsid protein</fullName>
    </recommendedName>
</protein>
<keyword evidence="2" id="KW-1185">Reference proteome</keyword>
<comment type="caution">
    <text evidence="1">The sequence shown here is derived from an EMBL/GenBank/DDBJ whole genome shotgun (WGS) entry which is preliminary data.</text>
</comment>
<proteinExistence type="predicted"/>